<name>A0A4R6V4N6_9ACTN</name>
<dbReference type="GO" id="GO:0043565">
    <property type="term" value="F:sequence-specific DNA binding"/>
    <property type="evidence" value="ECO:0007669"/>
    <property type="project" value="InterPro"/>
</dbReference>
<comment type="caution">
    <text evidence="5">The sequence shown here is derived from an EMBL/GenBank/DDBJ whole genome shotgun (WGS) entry which is preliminary data.</text>
</comment>
<keyword evidence="2" id="KW-0238">DNA-binding</keyword>
<keyword evidence="1" id="KW-0805">Transcription regulation</keyword>
<evidence type="ECO:0000256" key="1">
    <source>
        <dbReference type="ARBA" id="ARBA00023015"/>
    </source>
</evidence>
<dbReference type="EMBL" id="SNYN01000004">
    <property type="protein sequence ID" value="TDQ53247.1"/>
    <property type="molecule type" value="Genomic_DNA"/>
</dbReference>
<evidence type="ECO:0000313" key="6">
    <source>
        <dbReference type="Proteomes" id="UP000295281"/>
    </source>
</evidence>
<dbReference type="InterPro" id="IPR018060">
    <property type="entry name" value="HTH_AraC"/>
</dbReference>
<dbReference type="AlphaFoldDB" id="A0A4R6V4N6"/>
<evidence type="ECO:0000256" key="3">
    <source>
        <dbReference type="ARBA" id="ARBA00023163"/>
    </source>
</evidence>
<keyword evidence="6" id="KW-1185">Reference proteome</keyword>
<reference evidence="5 6" key="1">
    <citation type="submission" date="2019-03" db="EMBL/GenBank/DDBJ databases">
        <title>Genomic Encyclopedia of Type Strains, Phase IV (KMG-IV): sequencing the most valuable type-strain genomes for metagenomic binning, comparative biology and taxonomic classification.</title>
        <authorList>
            <person name="Goeker M."/>
        </authorList>
    </citation>
    <scope>NUCLEOTIDE SEQUENCE [LARGE SCALE GENOMIC DNA]</scope>
    <source>
        <strain evidence="5 6">DSM 46770</strain>
    </source>
</reference>
<dbReference type="PROSITE" id="PS01124">
    <property type="entry name" value="HTH_ARAC_FAMILY_2"/>
    <property type="match status" value="1"/>
</dbReference>
<evidence type="ECO:0000313" key="5">
    <source>
        <dbReference type="EMBL" id="TDQ53247.1"/>
    </source>
</evidence>
<evidence type="ECO:0000256" key="2">
    <source>
        <dbReference type="ARBA" id="ARBA00023125"/>
    </source>
</evidence>
<evidence type="ECO:0000259" key="4">
    <source>
        <dbReference type="PROSITE" id="PS01124"/>
    </source>
</evidence>
<dbReference type="PANTHER" id="PTHR46796">
    <property type="entry name" value="HTH-TYPE TRANSCRIPTIONAL ACTIVATOR RHAS-RELATED"/>
    <property type="match status" value="1"/>
</dbReference>
<keyword evidence="3" id="KW-0804">Transcription</keyword>
<dbReference type="Proteomes" id="UP000295281">
    <property type="component" value="Unassembled WGS sequence"/>
</dbReference>
<feature type="domain" description="HTH araC/xylS-type" evidence="4">
    <location>
        <begin position="21"/>
        <end position="119"/>
    </location>
</feature>
<organism evidence="5 6">
    <name type="scientific">Actinorugispora endophytica</name>
    <dbReference type="NCBI Taxonomy" id="1605990"/>
    <lineage>
        <taxon>Bacteria</taxon>
        <taxon>Bacillati</taxon>
        <taxon>Actinomycetota</taxon>
        <taxon>Actinomycetes</taxon>
        <taxon>Streptosporangiales</taxon>
        <taxon>Nocardiopsidaceae</taxon>
        <taxon>Actinorugispora</taxon>
    </lineage>
</organism>
<dbReference type="SMART" id="SM00342">
    <property type="entry name" value="HTH_ARAC"/>
    <property type="match status" value="1"/>
</dbReference>
<sequence>MAPMADRSAEKQRLRDIAVIRRVRDRIDREYAKPLDVEALARGAHMSAGHLSREFRRVYGESPYSYLMTRRIERAMTLLRRGDLSVTEVCFAVGSSSLGTFSTRFTELVGVPPSVYRRDHSQAAAGIPPCLAKQVTRPVRNQEARPR</sequence>
<dbReference type="InterPro" id="IPR050204">
    <property type="entry name" value="AraC_XylS_family_regulators"/>
</dbReference>
<dbReference type="InterPro" id="IPR009057">
    <property type="entry name" value="Homeodomain-like_sf"/>
</dbReference>
<proteinExistence type="predicted"/>
<dbReference type="SUPFAM" id="SSF46689">
    <property type="entry name" value="Homeodomain-like"/>
    <property type="match status" value="2"/>
</dbReference>
<dbReference type="Gene3D" id="1.10.10.60">
    <property type="entry name" value="Homeodomain-like"/>
    <property type="match status" value="2"/>
</dbReference>
<gene>
    <name evidence="5" type="ORF">EV190_10436</name>
</gene>
<dbReference type="Pfam" id="PF12833">
    <property type="entry name" value="HTH_18"/>
    <property type="match status" value="1"/>
</dbReference>
<protein>
    <submittedName>
        <fullName evidence="5">AraC family transcriptional regulator</fullName>
    </submittedName>
</protein>
<accession>A0A4R6V4N6</accession>
<dbReference type="GO" id="GO:0003700">
    <property type="term" value="F:DNA-binding transcription factor activity"/>
    <property type="evidence" value="ECO:0007669"/>
    <property type="project" value="InterPro"/>
</dbReference>